<dbReference type="GO" id="GO:0004674">
    <property type="term" value="F:protein serine/threonine kinase activity"/>
    <property type="evidence" value="ECO:0007669"/>
    <property type="project" value="UniProtKB-KW"/>
</dbReference>
<accession>A0A4P9YYM8</accession>
<evidence type="ECO:0000256" key="4">
    <source>
        <dbReference type="ARBA" id="ARBA00022777"/>
    </source>
</evidence>
<reference evidence="8" key="1">
    <citation type="journal article" date="2018" name="Nat. Microbiol.">
        <title>Leveraging single-cell genomics to expand the fungal tree of life.</title>
        <authorList>
            <person name="Ahrendt S.R."/>
            <person name="Quandt C.A."/>
            <person name="Ciobanu D."/>
            <person name="Clum A."/>
            <person name="Salamov A."/>
            <person name="Andreopoulos B."/>
            <person name="Cheng J.F."/>
            <person name="Woyke T."/>
            <person name="Pelin A."/>
            <person name="Henrissat B."/>
            <person name="Reynolds N.K."/>
            <person name="Benny G.L."/>
            <person name="Smith M.E."/>
            <person name="James T.Y."/>
            <person name="Grigoriev I.V."/>
        </authorList>
    </citation>
    <scope>NUCLEOTIDE SEQUENCE [LARGE SCALE GENOMIC DNA]</scope>
    <source>
        <strain evidence="8">Benny S71-1</strain>
    </source>
</reference>
<evidence type="ECO:0000256" key="2">
    <source>
        <dbReference type="ARBA" id="ARBA00022679"/>
    </source>
</evidence>
<keyword evidence="2" id="KW-0808">Transferase</keyword>
<feature type="non-terminal residue" evidence="7">
    <location>
        <position position="140"/>
    </location>
</feature>
<sequence length="140" mass="15594">HYAHCMASDIKGENLLVTENNRIKVCDFGFSRIAAQNEEEMKRISYCGTVTLPPWHVQGMEFGTAVDIFSYGVVLCELLCRKTADSGAFTRNMPGFGMDPDSIRNHASEGHPDDLLQLAIRCTDAREEARPAWTEILASL</sequence>
<dbReference type="PROSITE" id="PS50011">
    <property type="entry name" value="PROTEIN_KINASE_DOM"/>
    <property type="match status" value="1"/>
</dbReference>
<protein>
    <submittedName>
        <fullName evidence="7">Kinase-like domain-containing protein</fullName>
    </submittedName>
</protein>
<feature type="non-terminal residue" evidence="7">
    <location>
        <position position="1"/>
    </location>
</feature>
<dbReference type="SUPFAM" id="SSF56112">
    <property type="entry name" value="Protein kinase-like (PK-like)"/>
    <property type="match status" value="1"/>
</dbReference>
<evidence type="ECO:0000313" key="8">
    <source>
        <dbReference type="Proteomes" id="UP000278143"/>
    </source>
</evidence>
<dbReference type="EMBL" id="KZ989841">
    <property type="protein sequence ID" value="RKP25207.1"/>
    <property type="molecule type" value="Genomic_DNA"/>
</dbReference>
<keyword evidence="3" id="KW-0547">Nucleotide-binding</keyword>
<dbReference type="PANTHER" id="PTHR46485">
    <property type="entry name" value="LIM DOMAIN KINASE 1"/>
    <property type="match status" value="1"/>
</dbReference>
<dbReference type="Gene3D" id="1.10.510.10">
    <property type="entry name" value="Transferase(Phosphotransferase) domain 1"/>
    <property type="match status" value="1"/>
</dbReference>
<dbReference type="InterPro" id="IPR050940">
    <property type="entry name" value="Actin_reg-Ser/Thr_kinase"/>
</dbReference>
<dbReference type="AlphaFoldDB" id="A0A4P9YYM8"/>
<dbReference type="GO" id="GO:0005524">
    <property type="term" value="F:ATP binding"/>
    <property type="evidence" value="ECO:0007669"/>
    <property type="project" value="UniProtKB-KW"/>
</dbReference>
<keyword evidence="8" id="KW-1185">Reference proteome</keyword>
<keyword evidence="1" id="KW-0723">Serine/threonine-protein kinase</keyword>
<evidence type="ECO:0000256" key="5">
    <source>
        <dbReference type="ARBA" id="ARBA00022840"/>
    </source>
</evidence>
<feature type="domain" description="Protein kinase" evidence="6">
    <location>
        <begin position="1"/>
        <end position="140"/>
    </location>
</feature>
<evidence type="ECO:0000256" key="3">
    <source>
        <dbReference type="ARBA" id="ARBA00022741"/>
    </source>
</evidence>
<dbReference type="InterPro" id="IPR011009">
    <property type="entry name" value="Kinase-like_dom_sf"/>
</dbReference>
<dbReference type="PANTHER" id="PTHR46485:SF5">
    <property type="entry name" value="CENTER DIVIDER, ISOFORM A"/>
    <property type="match status" value="1"/>
</dbReference>
<dbReference type="Proteomes" id="UP000278143">
    <property type="component" value="Unassembled WGS sequence"/>
</dbReference>
<evidence type="ECO:0000259" key="6">
    <source>
        <dbReference type="PROSITE" id="PS50011"/>
    </source>
</evidence>
<proteinExistence type="predicted"/>
<dbReference type="InterPro" id="IPR000719">
    <property type="entry name" value="Prot_kinase_dom"/>
</dbReference>
<dbReference type="OrthoDB" id="4062651at2759"/>
<name>A0A4P9YYM8_9FUNG</name>
<keyword evidence="4 7" id="KW-0418">Kinase</keyword>
<dbReference type="Pfam" id="PF00069">
    <property type="entry name" value="Pkinase"/>
    <property type="match status" value="1"/>
</dbReference>
<evidence type="ECO:0000313" key="7">
    <source>
        <dbReference type="EMBL" id="RKP25207.1"/>
    </source>
</evidence>
<evidence type="ECO:0000256" key="1">
    <source>
        <dbReference type="ARBA" id="ARBA00022527"/>
    </source>
</evidence>
<organism evidence="7 8">
    <name type="scientific">Syncephalis pseudoplumigaleata</name>
    <dbReference type="NCBI Taxonomy" id="1712513"/>
    <lineage>
        <taxon>Eukaryota</taxon>
        <taxon>Fungi</taxon>
        <taxon>Fungi incertae sedis</taxon>
        <taxon>Zoopagomycota</taxon>
        <taxon>Zoopagomycotina</taxon>
        <taxon>Zoopagomycetes</taxon>
        <taxon>Zoopagales</taxon>
        <taxon>Piptocephalidaceae</taxon>
        <taxon>Syncephalis</taxon>
    </lineage>
</organism>
<gene>
    <name evidence="7" type="ORF">SYNPS1DRAFT_2511</name>
</gene>
<keyword evidence="5" id="KW-0067">ATP-binding</keyword>